<feature type="chain" id="PRO_5031350629" description="DUF4403 family protein" evidence="1">
    <location>
        <begin position="24"/>
        <end position="541"/>
    </location>
</feature>
<protein>
    <recommendedName>
        <fullName evidence="4">DUF4403 family protein</fullName>
    </recommendedName>
</protein>
<evidence type="ECO:0008006" key="4">
    <source>
        <dbReference type="Google" id="ProtNLM"/>
    </source>
</evidence>
<evidence type="ECO:0000313" key="2">
    <source>
        <dbReference type="EMBL" id="MBA2224777.1"/>
    </source>
</evidence>
<organism evidence="2 3">
    <name type="scientific">Thermogemmata fonticola</name>
    <dbReference type="NCBI Taxonomy" id="2755323"/>
    <lineage>
        <taxon>Bacteria</taxon>
        <taxon>Pseudomonadati</taxon>
        <taxon>Planctomycetota</taxon>
        <taxon>Planctomycetia</taxon>
        <taxon>Gemmatales</taxon>
        <taxon>Gemmataceae</taxon>
        <taxon>Thermogemmata</taxon>
    </lineage>
</organism>
<proteinExistence type="predicted"/>
<dbReference type="Proteomes" id="UP000542342">
    <property type="component" value="Unassembled WGS sequence"/>
</dbReference>
<reference evidence="2 3" key="1">
    <citation type="submission" date="2020-07" db="EMBL/GenBank/DDBJ databases">
        <title>Thermogemmata thermophila gen. nov., sp. nov., a novel moderate thermophilic planctomycete from a Kamchatka hot spring.</title>
        <authorList>
            <person name="Elcheninov A.G."/>
            <person name="Podosokorskaya O.A."/>
            <person name="Kovaleva O.L."/>
            <person name="Novikov A."/>
            <person name="Bonch-Osmolovskaya E.A."/>
            <person name="Toshchakov S.V."/>
            <person name="Kublanov I.V."/>
        </authorList>
    </citation>
    <scope>NUCLEOTIDE SEQUENCE [LARGE SCALE GENOMIC DNA]</scope>
    <source>
        <strain evidence="2 3">2918</strain>
    </source>
</reference>
<gene>
    <name evidence="2" type="ORF">H0921_01220</name>
</gene>
<name>A0A7V8VB40_9BACT</name>
<keyword evidence="1" id="KW-0732">Signal</keyword>
<accession>A0A7V8VB40</accession>
<evidence type="ECO:0000313" key="3">
    <source>
        <dbReference type="Proteomes" id="UP000542342"/>
    </source>
</evidence>
<evidence type="ECO:0000256" key="1">
    <source>
        <dbReference type="SAM" id="SignalP"/>
    </source>
</evidence>
<keyword evidence="3" id="KW-1185">Reference proteome</keyword>
<comment type="caution">
    <text evidence="2">The sequence shown here is derived from an EMBL/GenBank/DDBJ whole genome shotgun (WGS) entry which is preliminary data.</text>
</comment>
<dbReference type="EMBL" id="JACEFB010000001">
    <property type="protein sequence ID" value="MBA2224777.1"/>
    <property type="molecule type" value="Genomic_DNA"/>
</dbReference>
<dbReference type="AlphaFoldDB" id="A0A7V8VB40"/>
<dbReference type="RefSeq" id="WP_194536199.1">
    <property type="nucleotide sequence ID" value="NZ_JACEFB010000001.1"/>
</dbReference>
<feature type="signal peptide" evidence="1">
    <location>
        <begin position="1"/>
        <end position="23"/>
    </location>
</feature>
<sequence length="541" mass="58393">MVTRLWIPLAATLLMGSSAYAQAPRATTAPVEVRLRSINDLLSKADYIAGLIGQQQLFRGFVQQIPIDPQQGLFGLDTRRPIGLYGDISLDVEQGAGVFLVPVANLETLMGFLQAQAGLQIERKGNGIMSIPLPPGGPVEALYARFIDGYLYVANHESHLDAKKLIPAKNFFAQDDGAVASVVIRPDRIPVVMRRELLAKLDETLQELQREALTKDNPAERAGFILGGKSVINLSRTLIEDVKELHLKLFVDEKRDYISLDLTVVPQPNSPVAKNFASLGQRTSLAYGLTNVRGAVLRGNVNFALTDDTRKMWDDLINSIMTQALNEVPPQNKAAIEKILQGILPTLKAAVADAAITMTAPNARGHYTVLGAVSVKEGKKLEDAIRELVKLYERDTGDTQAAKLNFAKVGNFTLHQIDRILPADAEPYLGTRSLWLATSEDLLVFSVGPDASVLRNALSNGPTKSPALSLDVSLVGLARLANQNATPQQVNAIATQIFGRVGPVGRDMLRLEVAGGQNLTLRLSVQGGGIRFLAALASAGP</sequence>